<dbReference type="InterPro" id="IPR011664">
    <property type="entry name" value="Abi_system_AbiD/AbiF-like"/>
</dbReference>
<protein>
    <submittedName>
        <fullName evidence="1">Abi family protein</fullName>
    </submittedName>
</protein>
<reference evidence="1 2" key="1">
    <citation type="submission" date="2020-05" db="EMBL/GenBank/DDBJ databases">
        <title>MicrobeNet Type strains.</title>
        <authorList>
            <person name="Nicholson A.C."/>
        </authorList>
    </citation>
    <scope>NUCLEOTIDE SEQUENCE [LARGE SCALE GENOMIC DNA]</scope>
    <source>
        <strain evidence="1 2">CCUG 46604</strain>
    </source>
</reference>
<gene>
    <name evidence="1" type="ORF">HLA91_12245</name>
</gene>
<evidence type="ECO:0000313" key="2">
    <source>
        <dbReference type="Proteomes" id="UP000549517"/>
    </source>
</evidence>
<name>A0A849AU51_9MICO</name>
<accession>A0A849AU51</accession>
<comment type="caution">
    <text evidence="1">The sequence shown here is derived from an EMBL/GenBank/DDBJ whole genome shotgun (WGS) entry which is preliminary data.</text>
</comment>
<evidence type="ECO:0000313" key="1">
    <source>
        <dbReference type="EMBL" id="NNG80133.1"/>
    </source>
</evidence>
<dbReference type="EMBL" id="JABEMC010000010">
    <property type="protein sequence ID" value="NNG80133.1"/>
    <property type="molecule type" value="Genomic_DNA"/>
</dbReference>
<sequence length="305" mass="35055">MTLAKQFKTYAEQVELLRSRGMRVEDPVRAEHLLTRLNYYRLSGYWYPMRRFAPATGEALDEFVDGASFDLVIALYGFDERLRHAVFNELDRVELAVRAMLGYELGRIDPLVHLSVNLLAPRARQRRNDGRSMHEVWLGKYTAALKASREDFVAHHKAKYSGDMPIWAAVEIMDWGMLSHLYGMSPNIVRNRIADQCQLKAPQLESWLKSLNIVRNYAAHHARMFNRVYDIKPKLSDDRRLIPVAGGMNRAFGQLTLIQYLHRELGLSSAEHLPALLRTYPDNEIVPLARTGAPEGWANLALWAR</sequence>
<dbReference type="Pfam" id="PF07751">
    <property type="entry name" value="Abi_2"/>
    <property type="match status" value="1"/>
</dbReference>
<dbReference type="AlphaFoldDB" id="A0A849AU51"/>
<proteinExistence type="predicted"/>
<dbReference type="Proteomes" id="UP000549517">
    <property type="component" value="Unassembled WGS sequence"/>
</dbReference>
<dbReference type="RefSeq" id="WP_170274911.1">
    <property type="nucleotide sequence ID" value="NZ_BAAAKH010000006.1"/>
</dbReference>
<organism evidence="1 2">
    <name type="scientific">Brevibacterium luteolum</name>
    <dbReference type="NCBI Taxonomy" id="199591"/>
    <lineage>
        <taxon>Bacteria</taxon>
        <taxon>Bacillati</taxon>
        <taxon>Actinomycetota</taxon>
        <taxon>Actinomycetes</taxon>
        <taxon>Micrococcales</taxon>
        <taxon>Brevibacteriaceae</taxon>
        <taxon>Brevibacterium</taxon>
    </lineage>
</organism>